<evidence type="ECO:0000256" key="4">
    <source>
        <dbReference type="ARBA" id="ARBA00022801"/>
    </source>
</evidence>
<evidence type="ECO:0000259" key="7">
    <source>
        <dbReference type="Pfam" id="PF01368"/>
    </source>
</evidence>
<dbReference type="PANTHER" id="PTHR30255:SF2">
    <property type="entry name" value="SINGLE-STRANDED-DNA-SPECIFIC EXONUCLEASE RECJ"/>
    <property type="match status" value="1"/>
</dbReference>
<evidence type="ECO:0000256" key="6">
    <source>
        <dbReference type="SAM" id="Coils"/>
    </source>
</evidence>
<keyword evidence="11" id="KW-1185">Reference proteome</keyword>
<name>A0A5J6LH95_9GAMM</name>
<evidence type="ECO:0000256" key="1">
    <source>
        <dbReference type="ARBA" id="ARBA00005915"/>
    </source>
</evidence>
<accession>A0A5J6LH95</accession>
<dbReference type="InterPro" id="IPR051673">
    <property type="entry name" value="SSDNA_exonuclease_RecJ"/>
</dbReference>
<reference evidence="10 11" key="1">
    <citation type="submission" date="2019-09" db="EMBL/GenBank/DDBJ databases">
        <title>Nitrincola iocasae sp. nov., a bacterium isolated from the sediment collected at a cold seep field in South China Sea.</title>
        <authorList>
            <person name="Zhang H."/>
            <person name="Wang H."/>
            <person name="Li C."/>
        </authorList>
    </citation>
    <scope>NUCLEOTIDE SEQUENCE [LARGE SCALE GENOMIC DNA]</scope>
    <source>
        <strain evidence="10 11">KXZD1103</strain>
    </source>
</reference>
<evidence type="ECO:0000313" key="11">
    <source>
        <dbReference type="Proteomes" id="UP000325606"/>
    </source>
</evidence>
<dbReference type="GO" id="GO:0006310">
    <property type="term" value="P:DNA recombination"/>
    <property type="evidence" value="ECO:0007669"/>
    <property type="project" value="InterPro"/>
</dbReference>
<dbReference type="GO" id="GO:0006281">
    <property type="term" value="P:DNA repair"/>
    <property type="evidence" value="ECO:0007669"/>
    <property type="project" value="InterPro"/>
</dbReference>
<evidence type="ECO:0000259" key="9">
    <source>
        <dbReference type="Pfam" id="PF17768"/>
    </source>
</evidence>
<evidence type="ECO:0000256" key="2">
    <source>
        <dbReference type="ARBA" id="ARBA00019841"/>
    </source>
</evidence>
<dbReference type="KEGG" id="nik:F5I99_15920"/>
<dbReference type="Pfam" id="PF17768">
    <property type="entry name" value="RecJ_OB"/>
    <property type="match status" value="1"/>
</dbReference>
<gene>
    <name evidence="10" type="primary">recJ</name>
    <name evidence="10" type="ORF">F5I99_15920</name>
</gene>
<dbReference type="Pfam" id="PF01368">
    <property type="entry name" value="DHH"/>
    <property type="match status" value="1"/>
</dbReference>
<dbReference type="InterPro" id="IPR038763">
    <property type="entry name" value="DHH_sf"/>
</dbReference>
<dbReference type="InterPro" id="IPR001667">
    <property type="entry name" value="DDH_dom"/>
</dbReference>
<dbReference type="SUPFAM" id="SSF64182">
    <property type="entry name" value="DHH phosphoesterases"/>
    <property type="match status" value="1"/>
</dbReference>
<dbReference type="FunFam" id="3.90.1640.30:FF:000001">
    <property type="entry name" value="Single-stranded-DNA-specific exonuclease RecJ"/>
    <property type="match status" value="1"/>
</dbReference>
<dbReference type="PANTHER" id="PTHR30255">
    <property type="entry name" value="SINGLE-STRANDED-DNA-SPECIFIC EXONUCLEASE RECJ"/>
    <property type="match status" value="1"/>
</dbReference>
<feature type="coiled-coil region" evidence="6">
    <location>
        <begin position="315"/>
        <end position="342"/>
    </location>
</feature>
<proteinExistence type="inferred from homology"/>
<protein>
    <recommendedName>
        <fullName evidence="2">Single-stranded-DNA-specific exonuclease RecJ</fullName>
    </recommendedName>
</protein>
<comment type="similarity">
    <text evidence="1">Belongs to the RecJ family.</text>
</comment>
<keyword evidence="4" id="KW-0378">Hydrolase</keyword>
<evidence type="ECO:0000259" key="8">
    <source>
        <dbReference type="Pfam" id="PF02272"/>
    </source>
</evidence>
<dbReference type="NCBIfam" id="TIGR00644">
    <property type="entry name" value="recJ"/>
    <property type="match status" value="1"/>
</dbReference>
<dbReference type="Gene3D" id="3.10.310.30">
    <property type="match status" value="1"/>
</dbReference>
<keyword evidence="6" id="KW-0175">Coiled coil</keyword>
<dbReference type="InterPro" id="IPR003156">
    <property type="entry name" value="DHHA1_dom"/>
</dbReference>
<dbReference type="Gene3D" id="3.90.1640.30">
    <property type="match status" value="1"/>
</dbReference>
<keyword evidence="3" id="KW-0540">Nuclease</keyword>
<feature type="domain" description="DHHA1" evidence="8">
    <location>
        <begin position="361"/>
        <end position="454"/>
    </location>
</feature>
<evidence type="ECO:0000313" key="10">
    <source>
        <dbReference type="EMBL" id="QEW07858.1"/>
    </source>
</evidence>
<dbReference type="RefSeq" id="WP_151057699.1">
    <property type="nucleotide sequence ID" value="NZ_CP044222.1"/>
</dbReference>
<dbReference type="InterPro" id="IPR041122">
    <property type="entry name" value="RecJ_OB"/>
</dbReference>
<dbReference type="AlphaFoldDB" id="A0A5J6LH95"/>
<dbReference type="Pfam" id="PF02272">
    <property type="entry name" value="DHHA1"/>
    <property type="match status" value="1"/>
</dbReference>
<dbReference type="InterPro" id="IPR004610">
    <property type="entry name" value="RecJ"/>
</dbReference>
<feature type="domain" description="RecJ OB" evidence="9">
    <location>
        <begin position="468"/>
        <end position="572"/>
    </location>
</feature>
<feature type="domain" description="DDH" evidence="7">
    <location>
        <begin position="73"/>
        <end position="233"/>
    </location>
</feature>
<sequence length="578" mass="63150">MSSALIQRRTSTVDSVAALDALHPVLARVYAARGITDPTQIGRNLHELLPDTRMKGMATAVARLVDALHKQESILIVGDFDCDGATSTALAMLALRMMGAKKVSYLVPNRFEFGYGLSPEIVEVAARQQPQLIVTVDNGISSVDGVERATQLGLDVIITDHHLPGDKLPAACAIVNPNQYGCEFIAKSTCGVGVIFYVMIALRRSLLQQGYFEQRGIQAPNLASLLDLVALGTVADVVALEHNNRTLVHQGLLRIRAGQARPGILALLEVAGRRREQLMAADLGFAIAPRLNAAGRLEDMSIGIECLLCDDPQQAQEFAQLLNDLNIERRSIEREMQQQALDILADLPLSETEMPWGVCLFDPGWHQGVVGILASRIKERLHRPVIAFAPGEGDEVKGSARSIPGFHIRDGLDAIAARHPGLLRKFGGHAMAAGLSLAQQDLGAFRQAFDQEVRARLASQDLQRILMTDGPLAETDLNLELAALLQDAGPWGHQFPEPVFDGEFRVLQQRIVGYRHLKLVVMPVGGSLAVDAITFNVDTELWPDESVQQVRMVYRLSRNEFRGQVSLQLMVDTVIPIS</sequence>
<dbReference type="EMBL" id="CP044222">
    <property type="protein sequence ID" value="QEW07858.1"/>
    <property type="molecule type" value="Genomic_DNA"/>
</dbReference>
<evidence type="ECO:0000256" key="3">
    <source>
        <dbReference type="ARBA" id="ARBA00022722"/>
    </source>
</evidence>
<keyword evidence="5 10" id="KW-0269">Exonuclease</keyword>
<organism evidence="10 11">
    <name type="scientific">Nitrincola iocasae</name>
    <dbReference type="NCBI Taxonomy" id="2614693"/>
    <lineage>
        <taxon>Bacteria</taxon>
        <taxon>Pseudomonadati</taxon>
        <taxon>Pseudomonadota</taxon>
        <taxon>Gammaproteobacteria</taxon>
        <taxon>Oceanospirillales</taxon>
        <taxon>Oceanospirillaceae</taxon>
        <taxon>Nitrincola</taxon>
    </lineage>
</organism>
<dbReference type="Proteomes" id="UP000325606">
    <property type="component" value="Chromosome"/>
</dbReference>
<dbReference type="GO" id="GO:0008409">
    <property type="term" value="F:5'-3' exonuclease activity"/>
    <property type="evidence" value="ECO:0007669"/>
    <property type="project" value="InterPro"/>
</dbReference>
<evidence type="ECO:0000256" key="5">
    <source>
        <dbReference type="ARBA" id="ARBA00022839"/>
    </source>
</evidence>
<dbReference type="GO" id="GO:0003676">
    <property type="term" value="F:nucleic acid binding"/>
    <property type="evidence" value="ECO:0007669"/>
    <property type="project" value="InterPro"/>
</dbReference>